<keyword evidence="5" id="KW-1185">Reference proteome</keyword>
<evidence type="ECO:0000256" key="2">
    <source>
        <dbReference type="ARBA" id="ARBA00022691"/>
    </source>
</evidence>
<proteinExistence type="predicted"/>
<dbReference type="PANTHER" id="PTHR47739:SF1">
    <property type="entry name" value="TRNA1(VAL) (ADENINE(37)-N6)-METHYLTRANSFERASE"/>
    <property type="match status" value="1"/>
</dbReference>
<gene>
    <name evidence="4" type="ORF">FVE67_07785</name>
</gene>
<dbReference type="InterPro" id="IPR002052">
    <property type="entry name" value="DNA_methylase_N6_adenine_CS"/>
</dbReference>
<accession>A0A6H1WU33</accession>
<dbReference type="GO" id="GO:0003676">
    <property type="term" value="F:nucleic acid binding"/>
    <property type="evidence" value="ECO:0007669"/>
    <property type="project" value="InterPro"/>
</dbReference>
<evidence type="ECO:0000259" key="3">
    <source>
        <dbReference type="Pfam" id="PF05175"/>
    </source>
</evidence>
<keyword evidence="4" id="KW-0808">Transferase</keyword>
<keyword evidence="2" id="KW-0949">S-adenosyl-L-methionine</keyword>
<dbReference type="PROSITE" id="PS00092">
    <property type="entry name" value="N6_MTASE"/>
    <property type="match status" value="1"/>
</dbReference>
<dbReference type="InterPro" id="IPR007848">
    <property type="entry name" value="Small_mtfrase_dom"/>
</dbReference>
<dbReference type="AlphaFoldDB" id="A0A6H1WU33"/>
<dbReference type="RefSeq" id="WP_168720051.1">
    <property type="nucleotide sequence ID" value="NZ_CP042909.1"/>
</dbReference>
<dbReference type="InterPro" id="IPR050210">
    <property type="entry name" value="tRNA_Adenine-N(6)_MTase"/>
</dbReference>
<dbReference type="CDD" id="cd02440">
    <property type="entry name" value="AdoMet_MTases"/>
    <property type="match status" value="1"/>
</dbReference>
<feature type="domain" description="Methyltransferase small" evidence="3">
    <location>
        <begin position="27"/>
        <end position="164"/>
    </location>
</feature>
<evidence type="ECO:0000256" key="1">
    <source>
        <dbReference type="ARBA" id="ARBA00022603"/>
    </source>
</evidence>
<dbReference type="GO" id="GO:0008757">
    <property type="term" value="F:S-adenosylmethionine-dependent methyltransferase activity"/>
    <property type="evidence" value="ECO:0007669"/>
    <property type="project" value="UniProtKB-ARBA"/>
</dbReference>
<organism evidence="4 5">
    <name type="scientific">Thermosulfurimonas marina</name>
    <dbReference type="NCBI Taxonomy" id="2047767"/>
    <lineage>
        <taxon>Bacteria</taxon>
        <taxon>Pseudomonadati</taxon>
        <taxon>Thermodesulfobacteriota</taxon>
        <taxon>Thermodesulfobacteria</taxon>
        <taxon>Thermodesulfobacteriales</taxon>
        <taxon>Thermodesulfobacteriaceae</taxon>
        <taxon>Thermosulfurimonas</taxon>
    </lineage>
</organism>
<dbReference type="PANTHER" id="PTHR47739">
    <property type="entry name" value="TRNA1(VAL) (ADENINE(37)-N6)-METHYLTRANSFERASE"/>
    <property type="match status" value="1"/>
</dbReference>
<dbReference type="Gene3D" id="3.40.50.150">
    <property type="entry name" value="Vaccinia Virus protein VP39"/>
    <property type="match status" value="1"/>
</dbReference>
<evidence type="ECO:0000313" key="4">
    <source>
        <dbReference type="EMBL" id="QJA06698.1"/>
    </source>
</evidence>
<protein>
    <submittedName>
        <fullName evidence="4">Methyltransferase</fullName>
    </submittedName>
</protein>
<evidence type="ECO:0000313" key="5">
    <source>
        <dbReference type="Proteomes" id="UP000501253"/>
    </source>
</evidence>
<dbReference type="EMBL" id="CP042909">
    <property type="protein sequence ID" value="QJA06698.1"/>
    <property type="molecule type" value="Genomic_DNA"/>
</dbReference>
<dbReference type="Pfam" id="PF05175">
    <property type="entry name" value="MTS"/>
    <property type="match status" value="1"/>
</dbReference>
<dbReference type="SUPFAM" id="SSF53335">
    <property type="entry name" value="S-adenosyl-L-methionine-dependent methyltransferases"/>
    <property type="match status" value="1"/>
</dbReference>
<dbReference type="KEGG" id="tmai:FVE67_07785"/>
<dbReference type="GO" id="GO:0008170">
    <property type="term" value="F:N-methyltransferase activity"/>
    <property type="evidence" value="ECO:0007669"/>
    <property type="project" value="UniProtKB-ARBA"/>
</dbReference>
<keyword evidence="1 4" id="KW-0489">Methyltransferase</keyword>
<reference evidence="4 5" key="1">
    <citation type="submission" date="2019-08" db="EMBL/GenBank/DDBJ databases">
        <title>Complete genome sequence of Thermosulfurimonas marina SU872T, an anaerobic thermophilic chemolithoautotrophic bacterium isolated from a shallow marine hydrothermal vent.</title>
        <authorList>
            <person name="Allioux M."/>
            <person name="Jebbar M."/>
            <person name="Slobodkina G."/>
            <person name="Slobodkin A."/>
            <person name="Moalic Y."/>
            <person name="Frolova A."/>
            <person name="Shao Z."/>
            <person name="Alain K."/>
        </authorList>
    </citation>
    <scope>NUCLEOTIDE SEQUENCE [LARGE SCALE GENOMIC DNA]</scope>
    <source>
        <strain evidence="4 5">SU872</strain>
    </source>
</reference>
<name>A0A6H1WU33_9BACT</name>
<dbReference type="InterPro" id="IPR029063">
    <property type="entry name" value="SAM-dependent_MTases_sf"/>
</dbReference>
<dbReference type="GO" id="GO:0032259">
    <property type="term" value="P:methylation"/>
    <property type="evidence" value="ECO:0007669"/>
    <property type="project" value="UniProtKB-KW"/>
</dbReference>
<sequence>MESSRLFGGRLCIVQPREGYRFSLEALLLSGFVHLRGRERVLDLGAGCGVIAAVLALRYPGTKIVALEIQEILCQALRRTVRENALEGRVFPLRGDLRRLPLKGGVFEVVVSNPPFKPPQSGRLPPEESHLLARTEARASLGDFLRAARQALKTGGRLFLVHTSLRLAEVLSEMRQKDLSPRRIRPVYPAPGKEARFFLAEAVAGGRTEARLEPPLFIHEVPGGEYSEELRHFFARPEEGLVPRP</sequence>
<dbReference type="Proteomes" id="UP000501253">
    <property type="component" value="Chromosome"/>
</dbReference>